<reference evidence="4 5" key="1">
    <citation type="submission" date="2025-04" db="UniProtKB">
        <authorList>
            <consortium name="RefSeq"/>
        </authorList>
    </citation>
    <scope>IDENTIFICATION</scope>
    <source>
        <tissue evidence="4 5">Whole sample</tissue>
    </source>
</reference>
<evidence type="ECO:0000256" key="1">
    <source>
        <dbReference type="SAM" id="MobiDB-lite"/>
    </source>
</evidence>
<feature type="region of interest" description="Disordered" evidence="1">
    <location>
        <begin position="141"/>
        <end position="160"/>
    </location>
</feature>
<dbReference type="PROSITE" id="PS51745">
    <property type="entry name" value="PB1"/>
    <property type="match status" value="1"/>
</dbReference>
<proteinExistence type="predicted"/>
<dbReference type="InterPro" id="IPR000270">
    <property type="entry name" value="PB1_dom"/>
</dbReference>
<protein>
    <submittedName>
        <fullName evidence="4 5">Uncharacterized protein LOC111136004</fullName>
    </submittedName>
</protein>
<accession>A0A8B8EQS3</accession>
<dbReference type="CDD" id="cd05992">
    <property type="entry name" value="PB1"/>
    <property type="match status" value="1"/>
</dbReference>
<feature type="compositionally biased region" description="Polar residues" evidence="1">
    <location>
        <begin position="439"/>
        <end position="455"/>
    </location>
</feature>
<organism evidence="3 5">
    <name type="scientific">Crassostrea virginica</name>
    <name type="common">Eastern oyster</name>
    <dbReference type="NCBI Taxonomy" id="6565"/>
    <lineage>
        <taxon>Eukaryota</taxon>
        <taxon>Metazoa</taxon>
        <taxon>Spiralia</taxon>
        <taxon>Lophotrochozoa</taxon>
        <taxon>Mollusca</taxon>
        <taxon>Bivalvia</taxon>
        <taxon>Autobranchia</taxon>
        <taxon>Pteriomorphia</taxon>
        <taxon>Ostreida</taxon>
        <taxon>Ostreoidea</taxon>
        <taxon>Ostreidae</taxon>
        <taxon>Crassostrea</taxon>
    </lineage>
</organism>
<evidence type="ECO:0000259" key="2">
    <source>
        <dbReference type="PROSITE" id="PS51745"/>
    </source>
</evidence>
<dbReference type="GeneID" id="111136004"/>
<keyword evidence="3" id="KW-1185">Reference proteome</keyword>
<evidence type="ECO:0000313" key="4">
    <source>
        <dbReference type="RefSeq" id="XP_022342256.1"/>
    </source>
</evidence>
<dbReference type="Gene3D" id="3.10.20.90">
    <property type="entry name" value="Phosphatidylinositol 3-kinase Catalytic Subunit, Chain A, domain 1"/>
    <property type="match status" value="1"/>
</dbReference>
<dbReference type="Proteomes" id="UP000694844">
    <property type="component" value="Chromosome 5"/>
</dbReference>
<evidence type="ECO:0000313" key="5">
    <source>
        <dbReference type="RefSeq" id="XP_022342257.1"/>
    </source>
</evidence>
<feature type="compositionally biased region" description="Basic residues" evidence="1">
    <location>
        <begin position="427"/>
        <end position="436"/>
    </location>
</feature>
<dbReference type="KEGG" id="cvn:111136004"/>
<feature type="domain" description="PB1" evidence="2">
    <location>
        <begin position="1"/>
        <end position="83"/>
    </location>
</feature>
<dbReference type="SUPFAM" id="SSF54277">
    <property type="entry name" value="CAD &amp; PB1 domains"/>
    <property type="match status" value="1"/>
</dbReference>
<dbReference type="AlphaFoldDB" id="A0A8B8EQS3"/>
<name>A0A8B8EQS3_CRAVI</name>
<dbReference type="InterPro" id="IPR053793">
    <property type="entry name" value="PB1-like"/>
</dbReference>
<gene>
    <name evidence="4 5" type="primary">LOC111136004</name>
</gene>
<dbReference type="RefSeq" id="XP_022342257.1">
    <property type="nucleotide sequence ID" value="XM_022486549.1"/>
</dbReference>
<evidence type="ECO:0000313" key="3">
    <source>
        <dbReference type="Proteomes" id="UP000694844"/>
    </source>
</evidence>
<feature type="region of interest" description="Disordered" evidence="1">
    <location>
        <begin position="383"/>
        <end position="475"/>
    </location>
</feature>
<dbReference type="Pfam" id="PF00564">
    <property type="entry name" value="PB1"/>
    <property type="match status" value="1"/>
</dbReference>
<feature type="compositionally biased region" description="Acidic residues" evidence="1">
    <location>
        <begin position="458"/>
        <end position="467"/>
    </location>
</feature>
<sequence>MKVKVTLMSAVEPEIRRATLENNPDFINFKQKALQLFGAIDTEFLFQWKDDEDDLITMSSEEEFQEALKNVSDGLLRVFIKRTEECPEGLIEGCVDSEIQVNRKDEDATQDNSVRPRDYEYRFVGGKRRCTGRKLMNESRGERGCCHPKHGQFSSEKREMRRMRRASRIMERLQKPKHGCPSWRGRRWESSEEYPREQEHERHWSHNTQGRIRRCPSPHFMRNDGCRFRMRKRELNTCRMSQSLYCNRRAGSAPPLNNCNSRYARCKRRLHGLERRVECRRSASLPAQGRSRPCFLEERTLKRHGQPKRKILLKFKFGNAPTHRHRSEDELSNGKEGCLGRRCKSYRRRAMMRATHDSDMTNNSVLPGEISEPEISELVKTINLEDDTNEEEMQRFPNDGNEGRKGRCRHRNQDNNTDQGEEGRSGRTTRKCRRKYGAQNESLGDNATEYQQTPTVGWEEENENESSLEEKRERRRRRKEYRRAMREESASAGHSDDNSERRCWRSLSINVGMNGKIKLRRLARKLCKFLNQNEIDLNGYQPDENLKTMRGKGCRRGFDRRQREAHGCRGFRASPPNYSRYYGPRPWRRRECPW</sequence>
<dbReference type="RefSeq" id="XP_022342256.1">
    <property type="nucleotide sequence ID" value="XM_022486548.1"/>
</dbReference>